<dbReference type="HOGENOM" id="CLU_648871_0_0_1"/>
<keyword evidence="4" id="KW-0597">Phosphoprotein</keyword>
<evidence type="ECO:0000256" key="6">
    <source>
        <dbReference type="ARBA" id="ARBA00023242"/>
    </source>
</evidence>
<keyword evidence="5 7" id="KW-0804">Transcription</keyword>
<dbReference type="Gene3D" id="2.40.50.1060">
    <property type="match status" value="1"/>
</dbReference>
<dbReference type="InterPro" id="IPR041901">
    <property type="entry name" value="RNAP_I_Rpa43_N"/>
</dbReference>
<protein>
    <recommendedName>
        <fullName evidence="7">DNA-directed RNA polymerase subunit</fullName>
    </recommendedName>
</protein>
<comment type="subcellular location">
    <subcellularLocation>
        <location evidence="1">Nucleus</location>
        <location evidence="1">Nucleolus</location>
    </subcellularLocation>
</comment>
<dbReference type="InterPro" id="IPR036898">
    <property type="entry name" value="RNA_pol_Rpb7-like_N_sf"/>
</dbReference>
<keyword evidence="3 7" id="KW-0240">DNA-directed RNA polymerase</keyword>
<evidence type="ECO:0000256" key="8">
    <source>
        <dbReference type="SAM" id="MobiDB-lite"/>
    </source>
</evidence>
<feature type="compositionally biased region" description="Low complexity" evidence="8">
    <location>
        <begin position="71"/>
        <end position="90"/>
    </location>
</feature>
<feature type="compositionally biased region" description="Acidic residues" evidence="8">
    <location>
        <begin position="401"/>
        <end position="412"/>
    </location>
</feature>
<evidence type="ECO:0000259" key="9">
    <source>
        <dbReference type="Pfam" id="PF17875"/>
    </source>
</evidence>
<dbReference type="Gene3D" id="3.30.1490.120">
    <property type="entry name" value="RNA polymerase Rpb7-like, N-terminal domain"/>
    <property type="match status" value="1"/>
</dbReference>
<dbReference type="STRING" id="717646.M2LWW5"/>
<evidence type="ECO:0000313" key="11">
    <source>
        <dbReference type="Proteomes" id="UP000011761"/>
    </source>
</evidence>
<dbReference type="Pfam" id="PF17875">
    <property type="entry name" value="RPA43_OB"/>
    <property type="match status" value="1"/>
</dbReference>
<keyword evidence="11" id="KW-1185">Reference proteome</keyword>
<dbReference type="eggNOG" id="KOG4134">
    <property type="taxonomic scope" value="Eukaryota"/>
</dbReference>
<comment type="function">
    <text evidence="7">DNA-dependent RNA polymerase which catalyzes the transcription of DNA into RNA using the four ribonucleoside triphosphates as substrates.</text>
</comment>
<dbReference type="PANTHER" id="PTHR12709:SF5">
    <property type="entry name" value="DNA-DIRECTED RNA POLYMERASE I SUBUNIT RPA43"/>
    <property type="match status" value="1"/>
</dbReference>
<reference evidence="10 11" key="1">
    <citation type="journal article" date="2012" name="PLoS Pathog.">
        <title>Diverse lifestyles and strategies of plant pathogenesis encoded in the genomes of eighteen Dothideomycetes fungi.</title>
        <authorList>
            <person name="Ohm R.A."/>
            <person name="Feau N."/>
            <person name="Henrissat B."/>
            <person name="Schoch C.L."/>
            <person name="Horwitz B.A."/>
            <person name="Barry K.W."/>
            <person name="Condon B.J."/>
            <person name="Copeland A.C."/>
            <person name="Dhillon B."/>
            <person name="Glaser F."/>
            <person name="Hesse C.N."/>
            <person name="Kosti I."/>
            <person name="LaButti K."/>
            <person name="Lindquist E.A."/>
            <person name="Lucas S."/>
            <person name="Salamov A.A."/>
            <person name="Bradshaw R.E."/>
            <person name="Ciuffetti L."/>
            <person name="Hamelin R.C."/>
            <person name="Kema G.H.J."/>
            <person name="Lawrence C."/>
            <person name="Scott J.A."/>
            <person name="Spatafora J.W."/>
            <person name="Turgeon B.G."/>
            <person name="de Wit P.J.G.M."/>
            <person name="Zhong S."/>
            <person name="Goodwin S.B."/>
            <person name="Grigoriev I.V."/>
        </authorList>
    </citation>
    <scope>NUCLEOTIDE SEQUENCE [LARGE SCALE GENOMIC DNA]</scope>
    <source>
        <strain evidence="10 11">UAMH 10762</strain>
    </source>
</reference>
<feature type="domain" description="RPA43 OB" evidence="9">
    <location>
        <begin position="299"/>
        <end position="400"/>
    </location>
</feature>
<dbReference type="Proteomes" id="UP000011761">
    <property type="component" value="Unassembled WGS sequence"/>
</dbReference>
<evidence type="ECO:0000256" key="2">
    <source>
        <dbReference type="ARBA" id="ARBA00005930"/>
    </source>
</evidence>
<gene>
    <name evidence="10" type="ORF">BAUCODRAFT_31494</name>
</gene>
<dbReference type="GeneID" id="19111496"/>
<dbReference type="GO" id="GO:0006362">
    <property type="term" value="P:transcription elongation by RNA polymerase I"/>
    <property type="evidence" value="ECO:0007669"/>
    <property type="project" value="UniProtKB-ARBA"/>
</dbReference>
<evidence type="ECO:0000256" key="7">
    <source>
        <dbReference type="RuleBase" id="RU369086"/>
    </source>
</evidence>
<evidence type="ECO:0000256" key="5">
    <source>
        <dbReference type="ARBA" id="ARBA00023163"/>
    </source>
</evidence>
<organism evidence="10 11">
    <name type="scientific">Baudoinia panamericana (strain UAMH 10762)</name>
    <name type="common">Angels' share fungus</name>
    <name type="synonym">Baudoinia compniacensis (strain UAMH 10762)</name>
    <dbReference type="NCBI Taxonomy" id="717646"/>
    <lineage>
        <taxon>Eukaryota</taxon>
        <taxon>Fungi</taxon>
        <taxon>Dikarya</taxon>
        <taxon>Ascomycota</taxon>
        <taxon>Pezizomycotina</taxon>
        <taxon>Dothideomycetes</taxon>
        <taxon>Dothideomycetidae</taxon>
        <taxon>Mycosphaerellales</taxon>
        <taxon>Teratosphaeriaceae</taxon>
        <taxon>Baudoinia</taxon>
    </lineage>
</organism>
<feature type="compositionally biased region" description="Polar residues" evidence="8">
    <location>
        <begin position="14"/>
        <end position="24"/>
    </location>
</feature>
<feature type="region of interest" description="Disordered" evidence="8">
    <location>
        <begin position="1"/>
        <end position="160"/>
    </location>
</feature>
<evidence type="ECO:0000256" key="1">
    <source>
        <dbReference type="ARBA" id="ARBA00004604"/>
    </source>
</evidence>
<dbReference type="RefSeq" id="XP_007673588.1">
    <property type="nucleotide sequence ID" value="XM_007675398.1"/>
</dbReference>
<comment type="similarity">
    <text evidence="2">Belongs to the eukaryotic RPA43 RNA polymerase subunit family.</text>
</comment>
<keyword evidence="6 7" id="KW-0539">Nucleus</keyword>
<dbReference type="InterPro" id="IPR045113">
    <property type="entry name" value="Rpb7-like"/>
</dbReference>
<dbReference type="GO" id="GO:0006361">
    <property type="term" value="P:transcription initiation at RNA polymerase I promoter"/>
    <property type="evidence" value="ECO:0007669"/>
    <property type="project" value="UniProtKB-ARBA"/>
</dbReference>
<feature type="compositionally biased region" description="Basic and acidic residues" evidence="8">
    <location>
        <begin position="34"/>
        <end position="47"/>
    </location>
</feature>
<dbReference type="OMA" id="SPCANDF"/>
<feature type="region of interest" description="Disordered" evidence="8">
    <location>
        <begin position="401"/>
        <end position="423"/>
    </location>
</feature>
<accession>M2LWW5</accession>
<dbReference type="CDD" id="cd04328">
    <property type="entry name" value="RNAP_I_Rpa43_N"/>
    <property type="match status" value="1"/>
</dbReference>
<feature type="compositionally biased region" description="Basic and acidic residues" evidence="8">
    <location>
        <begin position="125"/>
        <end position="144"/>
    </location>
</feature>
<dbReference type="PANTHER" id="PTHR12709">
    <property type="entry name" value="DNA-DIRECTED RNA POLYMERASE II, III"/>
    <property type="match status" value="1"/>
</dbReference>
<dbReference type="AlphaFoldDB" id="M2LWW5"/>
<proteinExistence type="inferred from homology"/>
<evidence type="ECO:0000256" key="3">
    <source>
        <dbReference type="ARBA" id="ARBA00022478"/>
    </source>
</evidence>
<evidence type="ECO:0000256" key="4">
    <source>
        <dbReference type="ARBA" id="ARBA00022553"/>
    </source>
</evidence>
<name>M2LWW5_BAUPA</name>
<sequence length="423" mass="46120">MATTISLVDPARSNKLTQVKTNGYSKPEKRKRSEAHPDAASENPSEHLKKKAKKKVLKTDQNGSADADHVPAPSAATVQAASAKASQSRPAETDSKVNGDSTLKRSKKMRNHESGENDDPVTVEPSEKKVKPSRSETVRVEEKPTATALLEKPKKKRKKEINTTLDVGPATAQIPDETVVQDWSATQPKGTDGLAHRQLGFSDEILAMKSPFEHVTASLYLALSPCANDFPVEGLLAEHLSPLLLTYYPPLKGVVLSYTNARISNGPNGAGDGIALGQSIDEYAVTFLWLTADFLLFKPSRDAYLEGCVNLQNESLLGLICYNYFNAGIDRSRLPTDWSWKDNDDVEGVAKWGRQPTNGHWVDGDGVKVEGRLAFRVRDFEAVGGSELGAGSVNILGTLLSDDEDGKLDDEERQQGLVTRRSR</sequence>
<evidence type="ECO:0000313" key="10">
    <source>
        <dbReference type="EMBL" id="EMC99172.1"/>
    </source>
</evidence>
<dbReference type="InterPro" id="IPR041178">
    <property type="entry name" value="RPA43_OB"/>
</dbReference>
<dbReference type="OrthoDB" id="10250504at2759"/>
<dbReference type="KEGG" id="bcom:BAUCODRAFT_31494"/>
<dbReference type="EMBL" id="KB445552">
    <property type="protein sequence ID" value="EMC99172.1"/>
    <property type="molecule type" value="Genomic_DNA"/>
</dbReference>
<dbReference type="FunFam" id="3.30.1490.120:FF:000004">
    <property type="entry name" value="RNA polymerase I subunit Rpa43"/>
    <property type="match status" value="1"/>
</dbReference>
<dbReference type="GO" id="GO:0005736">
    <property type="term" value="C:RNA polymerase I complex"/>
    <property type="evidence" value="ECO:0007669"/>
    <property type="project" value="UniProtKB-ARBA"/>
</dbReference>